<dbReference type="Pfam" id="PF01055">
    <property type="entry name" value="Glyco_hydro_31_2nd"/>
    <property type="match status" value="1"/>
</dbReference>
<dbReference type="InterPro" id="IPR013783">
    <property type="entry name" value="Ig-like_fold"/>
</dbReference>
<dbReference type="AlphaFoldDB" id="A0A239NJV6"/>
<organism evidence="7 8">
    <name type="scientific">Asanoa hainanensis</name>
    <dbReference type="NCBI Taxonomy" id="560556"/>
    <lineage>
        <taxon>Bacteria</taxon>
        <taxon>Bacillati</taxon>
        <taxon>Actinomycetota</taxon>
        <taxon>Actinomycetes</taxon>
        <taxon>Micromonosporales</taxon>
        <taxon>Micromonosporaceae</taxon>
        <taxon>Asanoa</taxon>
    </lineage>
</organism>
<protein>
    <submittedName>
        <fullName evidence="7">Galactose mutarotase-like</fullName>
    </submittedName>
</protein>
<dbReference type="Pfam" id="PF13802">
    <property type="entry name" value="Gal_mutarotas_2"/>
    <property type="match status" value="1"/>
</dbReference>
<dbReference type="PANTHER" id="PTHR43863">
    <property type="entry name" value="HYDROLASE, PUTATIVE (AFU_ORTHOLOGUE AFUA_1G03140)-RELATED"/>
    <property type="match status" value="1"/>
</dbReference>
<dbReference type="CDD" id="cd14752">
    <property type="entry name" value="GH31_N"/>
    <property type="match status" value="1"/>
</dbReference>
<dbReference type="OrthoDB" id="176168at2"/>
<dbReference type="InterPro" id="IPR048395">
    <property type="entry name" value="Glyco_hydro_31_C"/>
</dbReference>
<dbReference type="GO" id="GO:0005975">
    <property type="term" value="P:carbohydrate metabolic process"/>
    <property type="evidence" value="ECO:0007669"/>
    <property type="project" value="InterPro"/>
</dbReference>
<dbReference type="Gene3D" id="2.60.40.10">
    <property type="entry name" value="Immunoglobulins"/>
    <property type="match status" value="1"/>
</dbReference>
<dbReference type="SUPFAM" id="SSF51011">
    <property type="entry name" value="Glycosyl hydrolase domain"/>
    <property type="match status" value="1"/>
</dbReference>
<comment type="similarity">
    <text evidence="1 2">Belongs to the glycosyl hydrolase 31 family.</text>
</comment>
<feature type="domain" description="Glycoside hydrolase family 31 TIM barrel" evidence="3">
    <location>
        <begin position="283"/>
        <end position="633"/>
    </location>
</feature>
<dbReference type="Gene3D" id="2.60.40.1760">
    <property type="entry name" value="glycosyl hydrolase (family 31)"/>
    <property type="match status" value="1"/>
</dbReference>
<dbReference type="Proteomes" id="UP000198362">
    <property type="component" value="Unassembled WGS sequence"/>
</dbReference>
<proteinExistence type="inferred from homology"/>
<dbReference type="EMBL" id="FZPH01000009">
    <property type="protein sequence ID" value="SNT54628.1"/>
    <property type="molecule type" value="Genomic_DNA"/>
</dbReference>
<dbReference type="InterPro" id="IPR000322">
    <property type="entry name" value="Glyco_hydro_31_TIM"/>
</dbReference>
<feature type="domain" description="1,3-alpha-isomaltosidase-like N-terminal" evidence="6">
    <location>
        <begin position="8"/>
        <end position="110"/>
    </location>
</feature>
<dbReference type="InterPro" id="IPR048488">
    <property type="entry name" value="AIMA-like_N"/>
</dbReference>
<evidence type="ECO:0000259" key="3">
    <source>
        <dbReference type="Pfam" id="PF01055"/>
    </source>
</evidence>
<evidence type="ECO:0000313" key="7">
    <source>
        <dbReference type="EMBL" id="SNT54628.1"/>
    </source>
</evidence>
<dbReference type="Pfam" id="PF21568">
    <property type="entry name" value="AIMA-like_N"/>
    <property type="match status" value="1"/>
</dbReference>
<dbReference type="GO" id="GO:0004553">
    <property type="term" value="F:hydrolase activity, hydrolyzing O-glycosyl compounds"/>
    <property type="evidence" value="ECO:0007669"/>
    <property type="project" value="InterPro"/>
</dbReference>
<dbReference type="InterPro" id="IPR011013">
    <property type="entry name" value="Gal_mutarotase_sf_dom"/>
</dbReference>
<dbReference type="Gene3D" id="2.60.40.1180">
    <property type="entry name" value="Golgi alpha-mannosidase II"/>
    <property type="match status" value="1"/>
</dbReference>
<feature type="domain" description="Glycosyl hydrolase family 31 C-terminal" evidence="5">
    <location>
        <begin position="645"/>
        <end position="726"/>
    </location>
</feature>
<evidence type="ECO:0000259" key="4">
    <source>
        <dbReference type="Pfam" id="PF13802"/>
    </source>
</evidence>
<evidence type="ECO:0000259" key="5">
    <source>
        <dbReference type="Pfam" id="PF21365"/>
    </source>
</evidence>
<evidence type="ECO:0000259" key="6">
    <source>
        <dbReference type="Pfam" id="PF21568"/>
    </source>
</evidence>
<keyword evidence="2" id="KW-0378">Hydrolase</keyword>
<dbReference type="PANTHER" id="PTHR43863:SF2">
    <property type="entry name" value="MALTASE-GLUCOAMYLASE"/>
    <property type="match status" value="1"/>
</dbReference>
<accession>A0A239NJV6</accession>
<gene>
    <name evidence="7" type="ORF">SAMN05421812_10993</name>
</gene>
<dbReference type="InterPro" id="IPR017853">
    <property type="entry name" value="GH"/>
</dbReference>
<evidence type="ECO:0000256" key="1">
    <source>
        <dbReference type="ARBA" id="ARBA00007806"/>
    </source>
</evidence>
<evidence type="ECO:0000313" key="8">
    <source>
        <dbReference type="Proteomes" id="UP000198362"/>
    </source>
</evidence>
<dbReference type="Pfam" id="PF21365">
    <property type="entry name" value="Glyco_hydro_31_3rd"/>
    <property type="match status" value="1"/>
</dbReference>
<dbReference type="InterPro" id="IPR025887">
    <property type="entry name" value="Glyco_hydro_31_N_dom"/>
</dbReference>
<dbReference type="Gene3D" id="3.20.20.80">
    <property type="entry name" value="Glycosidases"/>
    <property type="match status" value="1"/>
</dbReference>
<evidence type="ECO:0000256" key="2">
    <source>
        <dbReference type="RuleBase" id="RU361185"/>
    </source>
</evidence>
<dbReference type="SUPFAM" id="SSF51445">
    <property type="entry name" value="(Trans)glycosidases"/>
    <property type="match status" value="1"/>
</dbReference>
<dbReference type="RefSeq" id="WP_089251852.1">
    <property type="nucleotide sequence ID" value="NZ_FZPH01000009.1"/>
</dbReference>
<dbReference type="InterPro" id="IPR051816">
    <property type="entry name" value="Glycosyl_Hydrolase_31"/>
</dbReference>
<dbReference type="CDD" id="cd06597">
    <property type="entry name" value="GH31_transferase_CtsY"/>
    <property type="match status" value="1"/>
</dbReference>
<keyword evidence="8" id="KW-1185">Reference proteome</keyword>
<sequence>MIRHRPHGIEHPYATSLDQRVPVLPLAGQRVVLGVWASAEVDSVSCEWRTADGLVSLALAPHAGSAADAAALAGGEGHLAGAQAAALGGDGGWAVESPPVTGSADYRFVAGDQSTEWFRVVSADWTTNVPVGVDVALTGGGERLAGDVEWLVSADGVHRARFALALRPGDHVVGFGERFDHLDQAGRRLDAVVFEQYKAQGAHGRTYLPMPFAHVIGTDSWGFHVRTSRRTWYDVGATTPDRLVVEVALGGSAKESVDLAIYDGTPTAVLSAFLDEAGRAEELPDWVFRLWASGNEWNTQRIVLDRMDKHRELDIPVGAVVIEAWSDEEGIMIPRDALYAPHPDGSPFKDGDFGYPADGAWPDPRGMVAELHDRHVKVLLWQIPLLKTADSEPGLHEQVLAEGAALVAGGHAVLEDDGTPYHNRGWWFPKSLLPDLSTAATREWWTAKRAYLVRDWDVDGFKTDGGEHAWGHDLRYGDGSRGDEGNNRYPVHYARAFGDLLRAHGKAPVTFSRSGFTGSQAHGVFWAGDEDSTWEAFRNSVTAGLTAAACGIVYWGWDLAGFSGPVPDAELYLRAAAASTFMPIMQYHSEFNHHQLPPRDRTPWHVAETSGDERVVPVFRRFAHLRERLVAYLAREAATTIATDRPLMRPLFFDQPADSFVWTRPRQWMLGADLLVNPVTSPGATSWTSYLPAGDWVDVWTGDVVLGGQEHRRDTPIDLIPVYCRAAAWPSFAGVFDVR</sequence>
<name>A0A239NJV6_9ACTN</name>
<feature type="domain" description="Glycoside hydrolase family 31 N-terminal" evidence="4">
    <location>
        <begin position="155"/>
        <end position="234"/>
    </location>
</feature>
<keyword evidence="2" id="KW-0326">Glycosidase</keyword>
<dbReference type="SUPFAM" id="SSF74650">
    <property type="entry name" value="Galactose mutarotase-like"/>
    <property type="match status" value="1"/>
</dbReference>
<dbReference type="InterPro" id="IPR013780">
    <property type="entry name" value="Glyco_hydro_b"/>
</dbReference>
<dbReference type="GO" id="GO:0030246">
    <property type="term" value="F:carbohydrate binding"/>
    <property type="evidence" value="ECO:0007669"/>
    <property type="project" value="InterPro"/>
</dbReference>
<reference evidence="7 8" key="1">
    <citation type="submission" date="2017-06" db="EMBL/GenBank/DDBJ databases">
        <authorList>
            <person name="Kim H.J."/>
            <person name="Triplett B.A."/>
        </authorList>
    </citation>
    <scope>NUCLEOTIDE SEQUENCE [LARGE SCALE GENOMIC DNA]</scope>
    <source>
        <strain evidence="7 8">CGMCC 4.5593</strain>
    </source>
</reference>